<protein>
    <submittedName>
        <fullName evidence="1">Uncharacterized protein</fullName>
    </submittedName>
</protein>
<proteinExistence type="predicted"/>
<accession>A0A4Q9MHA1</accession>
<evidence type="ECO:0000313" key="1">
    <source>
        <dbReference type="EMBL" id="TBU26227.1"/>
    </source>
</evidence>
<organism evidence="1">
    <name type="scientific">Dichomitus squalens</name>
    <dbReference type="NCBI Taxonomy" id="114155"/>
    <lineage>
        <taxon>Eukaryota</taxon>
        <taxon>Fungi</taxon>
        <taxon>Dikarya</taxon>
        <taxon>Basidiomycota</taxon>
        <taxon>Agaricomycotina</taxon>
        <taxon>Agaricomycetes</taxon>
        <taxon>Polyporales</taxon>
        <taxon>Polyporaceae</taxon>
        <taxon>Dichomitus</taxon>
    </lineage>
</organism>
<reference evidence="1" key="1">
    <citation type="submission" date="2019-01" db="EMBL/GenBank/DDBJ databases">
        <title>Draft genome sequences of three monokaryotic isolates of the white-rot basidiomycete fungus Dichomitus squalens.</title>
        <authorList>
            <consortium name="DOE Joint Genome Institute"/>
            <person name="Lopez S.C."/>
            <person name="Andreopoulos B."/>
            <person name="Pangilinan J."/>
            <person name="Lipzen A."/>
            <person name="Riley R."/>
            <person name="Ahrendt S."/>
            <person name="Ng V."/>
            <person name="Barry K."/>
            <person name="Daum C."/>
            <person name="Grigoriev I.V."/>
            <person name="Hilden K.S."/>
            <person name="Makela M.R."/>
            <person name="de Vries R.P."/>
        </authorList>
    </citation>
    <scope>NUCLEOTIDE SEQUENCE [LARGE SCALE GENOMIC DNA]</scope>
    <source>
        <strain evidence="1">OM18370.1</strain>
    </source>
</reference>
<dbReference type="EMBL" id="ML143449">
    <property type="protein sequence ID" value="TBU26227.1"/>
    <property type="molecule type" value="Genomic_DNA"/>
</dbReference>
<gene>
    <name evidence="1" type="ORF">BD311DRAFT_763095</name>
</gene>
<dbReference type="AlphaFoldDB" id="A0A4Q9MHA1"/>
<name>A0A4Q9MHA1_9APHY</name>
<sequence length="83" mass="9377">MPYATRFIHGTIPQNTSIVTFIRSESPKQLEPYHVPLARNELPYYRSNSPLAKLDSKLISRRLSQGPQCLRNCLAAASWADSC</sequence>
<dbReference type="Proteomes" id="UP000292957">
    <property type="component" value="Unassembled WGS sequence"/>
</dbReference>